<name>A0A485LWN5_9ZZZZ</name>
<keyword evidence="2 5" id="KW-0808">Transferase</keyword>
<accession>A0A485LWN5</accession>
<proteinExistence type="predicted"/>
<evidence type="ECO:0000256" key="1">
    <source>
        <dbReference type="ARBA" id="ARBA00022527"/>
    </source>
</evidence>
<keyword evidence="4" id="KW-0418">Kinase</keyword>
<dbReference type="NCBIfam" id="NF003742">
    <property type="entry name" value="PRK05339.1"/>
    <property type="match status" value="1"/>
</dbReference>
<dbReference type="EMBL" id="CAADRM010000059">
    <property type="protein sequence ID" value="VFU12934.1"/>
    <property type="molecule type" value="Genomic_DNA"/>
</dbReference>
<protein>
    <submittedName>
        <fullName evidence="5">Putative pyruvate, phosphate dikinase regulatory protein</fullName>
        <ecNumber evidence="5">2.7.11.32</ecNumber>
        <ecNumber evidence="5">2.7.4.27</ecNumber>
    </submittedName>
</protein>
<dbReference type="PANTHER" id="PTHR31756">
    <property type="entry name" value="PYRUVATE, PHOSPHATE DIKINASE REGULATORY PROTEIN 1, CHLOROPLASTIC"/>
    <property type="match status" value="1"/>
</dbReference>
<dbReference type="EC" id="2.7.4.27" evidence="5"/>
<keyword evidence="1" id="KW-0723">Serine/threonine-protein kinase</keyword>
<dbReference type="AlphaFoldDB" id="A0A485LWN5"/>
<dbReference type="GO" id="GO:0005524">
    <property type="term" value="F:ATP binding"/>
    <property type="evidence" value="ECO:0007669"/>
    <property type="project" value="InterPro"/>
</dbReference>
<evidence type="ECO:0000313" key="5">
    <source>
        <dbReference type="EMBL" id="VFU12934.1"/>
    </source>
</evidence>
<dbReference type="GO" id="GO:0004674">
    <property type="term" value="F:protein serine/threonine kinase activity"/>
    <property type="evidence" value="ECO:0007669"/>
    <property type="project" value="UniProtKB-KW"/>
</dbReference>
<evidence type="ECO:0000256" key="3">
    <source>
        <dbReference type="ARBA" id="ARBA00022741"/>
    </source>
</evidence>
<keyword evidence="3" id="KW-0547">Nucleotide-binding</keyword>
<gene>
    <name evidence="5" type="ORF">SCFA_1510004</name>
</gene>
<evidence type="ECO:0000256" key="2">
    <source>
        <dbReference type="ARBA" id="ARBA00022679"/>
    </source>
</evidence>
<dbReference type="EC" id="2.7.11.32" evidence="5"/>
<dbReference type="PANTHER" id="PTHR31756:SF3">
    <property type="entry name" value="PYRUVATE, PHOSPHATE DIKINASE REGULATORY PROTEIN 1, CHLOROPLASTIC"/>
    <property type="match status" value="1"/>
</dbReference>
<evidence type="ECO:0000256" key="4">
    <source>
        <dbReference type="ARBA" id="ARBA00022777"/>
    </source>
</evidence>
<reference evidence="5" key="1">
    <citation type="submission" date="2019-03" db="EMBL/GenBank/DDBJ databases">
        <authorList>
            <person name="Hao L."/>
        </authorList>
    </citation>
    <scope>NUCLEOTIDE SEQUENCE</scope>
</reference>
<organism evidence="5">
    <name type="scientific">anaerobic digester metagenome</name>
    <dbReference type="NCBI Taxonomy" id="1263854"/>
    <lineage>
        <taxon>unclassified sequences</taxon>
        <taxon>metagenomes</taxon>
        <taxon>ecological metagenomes</taxon>
    </lineage>
</organism>
<sequence>MANTAHLIYIVSGGAGTSGEQVVNTVLAQFPDNDVSVAIEGNIRLVSQIEKVVNEARECNGIIVHTLVDSMLRNTLLRLTREQGVIEVDLMGPLIERLSAMLGRAPLGRPGLYRELRKEYFDRVSAMDFAMSHDDGQSPEDWPKADVLIIGVSRTGKTPLCVYLSVLGLKAANCPIIAGVPMPEELYQMEQSRVVGLSIDPDRLLAIRSRRMEHIGSTAKTGYTDPGVIDEDMAEARRVFSKGGFFVVNMTERTIEAGADEIIKRVGRI</sequence>
<dbReference type="Pfam" id="PF03618">
    <property type="entry name" value="Kinase-PPPase"/>
    <property type="match status" value="1"/>
</dbReference>
<dbReference type="InterPro" id="IPR005177">
    <property type="entry name" value="Kinase-pyrophosphorylase"/>
</dbReference>
<keyword evidence="5" id="KW-0670">Pyruvate</keyword>